<proteinExistence type="predicted"/>
<keyword evidence="3" id="KW-1185">Reference proteome</keyword>
<feature type="signal peptide" evidence="1">
    <location>
        <begin position="1"/>
        <end position="20"/>
    </location>
</feature>
<evidence type="ECO:0000313" key="2">
    <source>
        <dbReference type="EMBL" id="RJO79998.1"/>
    </source>
</evidence>
<keyword evidence="1" id="KW-0732">Signal</keyword>
<sequence>MALAPLLALTLGFGTPVAAAAPRCAQASVEVALPSGTPLLDWSENLVYDAQGNLWVARLYRNEVQRYDAAGALTARVPVEAPGAPRFGPDGLLYVNSGDSLAGSGGAGSVVRFDPAAPNPETFATGLTMPNGAAFDAEGYLYVAAGSGVVRIRRDGSIDRDWTDRAVHSGVNGIVVQGDALLVSANGGPLGQILRIPIADPGAASVVAQIPSPVPGVGDFADDMILDAAGTLTVTTISGQLVRVDPRTGATCTILRGEPMTSAAARPDRPGELLVGTESGNILRIHLPEA</sequence>
<dbReference type="InterPro" id="IPR011042">
    <property type="entry name" value="6-blade_b-propeller_TolB-like"/>
</dbReference>
<accession>A0A3A4KD35</accession>
<evidence type="ECO:0000256" key="1">
    <source>
        <dbReference type="SAM" id="SignalP"/>
    </source>
</evidence>
<evidence type="ECO:0008006" key="4">
    <source>
        <dbReference type="Google" id="ProtNLM"/>
    </source>
</evidence>
<reference evidence="2 3" key="1">
    <citation type="submission" date="2018-09" db="EMBL/GenBank/DDBJ databases">
        <title>YIM PH21274 draft genome.</title>
        <authorList>
            <person name="Miao C."/>
        </authorList>
    </citation>
    <scope>NUCLEOTIDE SEQUENCE [LARGE SCALE GENOMIC DNA]</scope>
    <source>
        <strain evidence="2 3">YIM PH 21724</strain>
    </source>
</reference>
<protein>
    <recommendedName>
        <fullName evidence="4">SMP-30/Gluconolactonase/LRE-like region domain-containing protein</fullName>
    </recommendedName>
</protein>
<name>A0A3A4KD35_9NOCA</name>
<evidence type="ECO:0000313" key="3">
    <source>
        <dbReference type="Proteomes" id="UP000266677"/>
    </source>
</evidence>
<dbReference type="Gene3D" id="2.120.10.30">
    <property type="entry name" value="TolB, C-terminal domain"/>
    <property type="match status" value="1"/>
</dbReference>
<feature type="chain" id="PRO_5017441054" description="SMP-30/Gluconolactonase/LRE-like region domain-containing protein" evidence="1">
    <location>
        <begin position="21"/>
        <end position="290"/>
    </location>
</feature>
<dbReference type="OrthoDB" id="4564604at2"/>
<dbReference type="SUPFAM" id="SSF63829">
    <property type="entry name" value="Calcium-dependent phosphotriesterase"/>
    <property type="match status" value="1"/>
</dbReference>
<dbReference type="EMBL" id="QZFU01000006">
    <property type="protein sequence ID" value="RJO79998.1"/>
    <property type="molecule type" value="Genomic_DNA"/>
</dbReference>
<comment type="caution">
    <text evidence="2">The sequence shown here is derived from an EMBL/GenBank/DDBJ whole genome shotgun (WGS) entry which is preliminary data.</text>
</comment>
<dbReference type="AlphaFoldDB" id="A0A3A4KD35"/>
<gene>
    <name evidence="2" type="ORF">D5S18_01765</name>
</gene>
<dbReference type="Proteomes" id="UP000266677">
    <property type="component" value="Unassembled WGS sequence"/>
</dbReference>
<organism evidence="2 3">
    <name type="scientific">Nocardia panacis</name>
    <dbReference type="NCBI Taxonomy" id="2340916"/>
    <lineage>
        <taxon>Bacteria</taxon>
        <taxon>Bacillati</taxon>
        <taxon>Actinomycetota</taxon>
        <taxon>Actinomycetes</taxon>
        <taxon>Mycobacteriales</taxon>
        <taxon>Nocardiaceae</taxon>
        <taxon>Nocardia</taxon>
    </lineage>
</organism>